<proteinExistence type="predicted"/>
<evidence type="ECO:0000259" key="3">
    <source>
        <dbReference type="PROSITE" id="PS50106"/>
    </source>
</evidence>
<feature type="compositionally biased region" description="Basic residues" evidence="1">
    <location>
        <begin position="1048"/>
        <end position="1059"/>
    </location>
</feature>
<gene>
    <name evidence="4" type="ORF">EVOR1521_LOCUS18625</name>
</gene>
<feature type="domain" description="PDZ" evidence="3">
    <location>
        <begin position="7"/>
        <end position="83"/>
    </location>
</feature>
<evidence type="ECO:0000313" key="4">
    <source>
        <dbReference type="EMBL" id="CAJ1393854.1"/>
    </source>
</evidence>
<name>A0AA36IUN7_9DINO</name>
<dbReference type="InterPro" id="IPR036869">
    <property type="entry name" value="J_dom_sf"/>
</dbReference>
<sequence length="1059" mass="115430">MAPNQWMVTVTIGSNRLGVDADWSDGKTLYIKAILAGAVSDWNKENPTLAVQPGDRVISVNGVSGDAQAMVREIKDRSLLQLLFQKGGEKDKPEEPEPVPVPGVARAGMPLSIPGMPPRTVDILLEIRARAAEKAEKLKGTAAKPPPKPTNEPPSHYEVLGIELRADETAIKKSYRRLVLQWHPDKHPTDREDAEVKIRQINLAYETISNPLKRQSYDQMLQALERRRLNIRLEMTQFIKPRMSIPKEFMLCPLGYSDKFVRIVDDQLLVQSRDEAIGVAFQAIQGQAEEFFQAAKFSLWWLPEVNNMCRLRARESAGQGMEGGLNVSFQFQAGQEEDENAESVCGLLADQDMKRCNLIVEASPFSQGAFRFEGAFWPGRYMAFRSPKEMRMAGHVDQGTDVVDFVLVDFSAAYKYMTTSEVLKGAVESQGGGQGGYVKLGDLRADLSVRLYFQQMLGSSVWNNKDFETFFEGHYEEWDYDAKKSRVRMRPDGPLLRQAPAPAFGSALGNGERSPEPELSGLAEKLSNAHNQMATVKLLLDANGDELAQLTPSAAVVALGRLAEKSEAPEKLRDLTAARRRFLITLPVLLGEGGKRDKRREASLQMSTLLTMQKDVAAMEKADVEKELVSACKAAAESISELIGSRVRHAPEEVSLGMLPDLLDLPLNWKVVAEPLREALAPLLKHQKPGVLLQPLRTAARLAKSARPIVEALAGVEMRGIAYADGQVAAEILLALAENNLEVTSVASKLRPPLLQRLPLPDLVSITAALGEQGLKDELLRPPLQARVAVAGPGLAVVPPKRLLRLAAASTHSACIADCALGPVAGAAAQSLESWTAEDVAELMLLVATSNASNSLGAKRLFSRVTEVLTPQLSALSTSVILKVVVAAGAASVHCRDLLEAAALKAASKGGEMNPEQVMLLTQGVLPLGAKHQVVTRLLNFWAQILAECDSKAPVLPADDIAQLAMLLAMVAPDHTVVFHNIGKQLQEAGEQLSEQGLAALEAAFPEGAGPSFPGKEQLLVKVAELKAKKAESKKAEKEKAKLVPRRERSRSRSRTRRR</sequence>
<dbReference type="InterPro" id="IPR001623">
    <property type="entry name" value="DnaJ_domain"/>
</dbReference>
<evidence type="ECO:0008006" key="6">
    <source>
        <dbReference type="Google" id="ProtNLM"/>
    </source>
</evidence>
<dbReference type="SMART" id="SM00271">
    <property type="entry name" value="DnaJ"/>
    <property type="match status" value="1"/>
</dbReference>
<organism evidence="4 5">
    <name type="scientific">Effrenium voratum</name>
    <dbReference type="NCBI Taxonomy" id="2562239"/>
    <lineage>
        <taxon>Eukaryota</taxon>
        <taxon>Sar</taxon>
        <taxon>Alveolata</taxon>
        <taxon>Dinophyceae</taxon>
        <taxon>Suessiales</taxon>
        <taxon>Symbiodiniaceae</taxon>
        <taxon>Effrenium</taxon>
    </lineage>
</organism>
<dbReference type="Proteomes" id="UP001178507">
    <property type="component" value="Unassembled WGS sequence"/>
</dbReference>
<dbReference type="InterPro" id="IPR001478">
    <property type="entry name" value="PDZ"/>
</dbReference>
<dbReference type="EMBL" id="CAUJNA010002668">
    <property type="protein sequence ID" value="CAJ1393854.1"/>
    <property type="molecule type" value="Genomic_DNA"/>
</dbReference>
<feature type="compositionally biased region" description="Basic and acidic residues" evidence="1">
    <location>
        <begin position="1031"/>
        <end position="1047"/>
    </location>
</feature>
<accession>A0AA36IUN7</accession>
<dbReference type="PANTHER" id="PTHR24074">
    <property type="entry name" value="CO-CHAPERONE PROTEIN DJLA"/>
    <property type="match status" value="1"/>
</dbReference>
<dbReference type="Pfam" id="PF00226">
    <property type="entry name" value="DnaJ"/>
    <property type="match status" value="1"/>
</dbReference>
<dbReference type="PRINTS" id="PR00625">
    <property type="entry name" value="JDOMAIN"/>
</dbReference>
<dbReference type="PROSITE" id="PS50106">
    <property type="entry name" value="PDZ"/>
    <property type="match status" value="1"/>
</dbReference>
<protein>
    <recommendedName>
        <fullName evidence="6">J domain-containing protein</fullName>
    </recommendedName>
</protein>
<feature type="region of interest" description="Disordered" evidence="1">
    <location>
        <begin position="1031"/>
        <end position="1059"/>
    </location>
</feature>
<dbReference type="Gene3D" id="1.10.287.110">
    <property type="entry name" value="DnaJ domain"/>
    <property type="match status" value="1"/>
</dbReference>
<dbReference type="CDD" id="cd06257">
    <property type="entry name" value="DnaJ"/>
    <property type="match status" value="1"/>
</dbReference>
<dbReference type="AlphaFoldDB" id="A0AA36IUN7"/>
<dbReference type="PROSITE" id="PS50076">
    <property type="entry name" value="DNAJ_2"/>
    <property type="match status" value="1"/>
</dbReference>
<comment type="caution">
    <text evidence="4">The sequence shown here is derived from an EMBL/GenBank/DDBJ whole genome shotgun (WGS) entry which is preliminary data.</text>
</comment>
<evidence type="ECO:0000256" key="1">
    <source>
        <dbReference type="SAM" id="MobiDB-lite"/>
    </source>
</evidence>
<evidence type="ECO:0000313" key="5">
    <source>
        <dbReference type="Proteomes" id="UP001178507"/>
    </source>
</evidence>
<evidence type="ECO:0000259" key="2">
    <source>
        <dbReference type="PROSITE" id="PS50076"/>
    </source>
</evidence>
<dbReference type="InterPro" id="IPR050817">
    <property type="entry name" value="DjlA_DnaK_co-chaperone"/>
</dbReference>
<keyword evidence="5" id="KW-1185">Reference proteome</keyword>
<dbReference type="SUPFAM" id="SSF46565">
    <property type="entry name" value="Chaperone J-domain"/>
    <property type="match status" value="1"/>
</dbReference>
<reference evidence="4" key="1">
    <citation type="submission" date="2023-08" db="EMBL/GenBank/DDBJ databases">
        <authorList>
            <person name="Chen Y."/>
            <person name="Shah S."/>
            <person name="Dougan E. K."/>
            <person name="Thang M."/>
            <person name="Chan C."/>
        </authorList>
    </citation>
    <scope>NUCLEOTIDE SEQUENCE</scope>
</reference>
<feature type="domain" description="J" evidence="2">
    <location>
        <begin position="155"/>
        <end position="221"/>
    </location>
</feature>